<sequence>MPPRKTRASKKEVKKLLEEPVQSVEEAVAEPQPEENTAVSVVEAGETPSKGKGKASTITEETEETEPTTRQRGVTAESNEGAKGAKLSQEDRLAKLKELRMRMNQSTMDNRKTLIEDHQKTRTTAREVARLEKQKRLAENLREKINAEEAGDDVQRKKNWNYSIEQNERWEERMKLNEEKARREFNDEAAGFERRYLRDTSQLKVNMTAYRKQKEVALGLPAGTLVPVEVKSAAVGTSSSKASAGAGEAYGEANSLSYAKDRPSDDAIDNVVSDMNAAYDRKNKAAKKRRTADEDEQGDVTYINQRNKVFNQKINRFFDKYTTEIRENFERGTAL</sequence>
<dbReference type="EMBL" id="JASBWR010000087">
    <property type="protein sequence ID" value="KAJ9097363.1"/>
    <property type="molecule type" value="Genomic_DNA"/>
</dbReference>
<protein>
    <submittedName>
        <fullName evidence="1">Uncharacterized protein</fullName>
    </submittedName>
</protein>
<evidence type="ECO:0000313" key="1">
    <source>
        <dbReference type="EMBL" id="KAJ9097363.1"/>
    </source>
</evidence>
<dbReference type="Proteomes" id="UP001241377">
    <property type="component" value="Unassembled WGS sequence"/>
</dbReference>
<name>A0ACC2VE10_9TREE</name>
<accession>A0ACC2VE10</accession>
<comment type="caution">
    <text evidence="1">The sequence shown here is derived from an EMBL/GenBank/DDBJ whole genome shotgun (WGS) entry which is preliminary data.</text>
</comment>
<proteinExistence type="predicted"/>
<keyword evidence="2" id="KW-1185">Reference proteome</keyword>
<gene>
    <name evidence="1" type="ORF">QFC19_006831</name>
</gene>
<evidence type="ECO:0000313" key="2">
    <source>
        <dbReference type="Proteomes" id="UP001241377"/>
    </source>
</evidence>
<organism evidence="1 2">
    <name type="scientific">Naganishia cerealis</name>
    <dbReference type="NCBI Taxonomy" id="610337"/>
    <lineage>
        <taxon>Eukaryota</taxon>
        <taxon>Fungi</taxon>
        <taxon>Dikarya</taxon>
        <taxon>Basidiomycota</taxon>
        <taxon>Agaricomycotina</taxon>
        <taxon>Tremellomycetes</taxon>
        <taxon>Filobasidiales</taxon>
        <taxon>Filobasidiaceae</taxon>
        <taxon>Naganishia</taxon>
    </lineage>
</organism>
<reference evidence="1" key="1">
    <citation type="submission" date="2023-04" db="EMBL/GenBank/DDBJ databases">
        <title>Draft Genome sequencing of Naganishia species isolated from polar environments using Oxford Nanopore Technology.</title>
        <authorList>
            <person name="Leo P."/>
            <person name="Venkateswaran K."/>
        </authorList>
    </citation>
    <scope>NUCLEOTIDE SEQUENCE</scope>
    <source>
        <strain evidence="1">MNA-CCFEE 5261</strain>
    </source>
</reference>